<dbReference type="STRING" id="1399968.CI15_32160"/>
<reference evidence="4 5" key="1">
    <citation type="journal article" date="2015" name="Int. J. Syst. Evol. Microbiol.">
        <title>Burkholderia monticola sp. nov., isolated from mountain soil.</title>
        <authorList>
            <person name="Baek I."/>
            <person name="Seo B."/>
            <person name="Lee I."/>
            <person name="Yi H."/>
            <person name="Chun J."/>
        </authorList>
    </citation>
    <scope>NUCLEOTIDE SEQUENCE [LARGE SCALE GENOMIC DNA]</scope>
    <source>
        <strain evidence="4 5">JC2948</strain>
    </source>
</reference>
<dbReference type="InterPro" id="IPR036291">
    <property type="entry name" value="NAD(P)-bd_dom_sf"/>
</dbReference>
<evidence type="ECO:0000313" key="4">
    <source>
        <dbReference type="EMBL" id="KXU82219.1"/>
    </source>
</evidence>
<dbReference type="RefSeq" id="WP_062136868.1">
    <property type="nucleotide sequence ID" value="NZ_LRBG01000039.1"/>
</dbReference>
<dbReference type="FunFam" id="3.40.50.720:FF:000084">
    <property type="entry name" value="Short-chain dehydrogenase reductase"/>
    <property type="match status" value="1"/>
</dbReference>
<dbReference type="PANTHER" id="PTHR42879">
    <property type="entry name" value="3-OXOACYL-(ACYL-CARRIER-PROTEIN) REDUCTASE"/>
    <property type="match status" value="1"/>
</dbReference>
<dbReference type="GO" id="GO:0032787">
    <property type="term" value="P:monocarboxylic acid metabolic process"/>
    <property type="evidence" value="ECO:0007669"/>
    <property type="project" value="UniProtKB-ARBA"/>
</dbReference>
<dbReference type="SMART" id="SM00822">
    <property type="entry name" value="PKS_KR"/>
    <property type="match status" value="1"/>
</dbReference>
<dbReference type="PROSITE" id="PS00061">
    <property type="entry name" value="ADH_SHORT"/>
    <property type="match status" value="1"/>
</dbReference>
<dbReference type="PRINTS" id="PR00081">
    <property type="entry name" value="GDHRDH"/>
</dbReference>
<accession>A0A149PB11</accession>
<dbReference type="Gene3D" id="3.40.50.720">
    <property type="entry name" value="NAD(P)-binding Rossmann-like Domain"/>
    <property type="match status" value="1"/>
</dbReference>
<dbReference type="PANTHER" id="PTHR42879:SF2">
    <property type="entry name" value="3-OXOACYL-[ACYL-CARRIER-PROTEIN] REDUCTASE FABG"/>
    <property type="match status" value="1"/>
</dbReference>
<proteinExistence type="inferred from homology"/>
<dbReference type="EMBL" id="LRBG01000039">
    <property type="protein sequence ID" value="KXU82219.1"/>
    <property type="molecule type" value="Genomic_DNA"/>
</dbReference>
<keyword evidence="5" id="KW-1185">Reference proteome</keyword>
<dbReference type="InterPro" id="IPR020904">
    <property type="entry name" value="Sc_DH/Rdtase_CS"/>
</dbReference>
<dbReference type="OrthoDB" id="9804774at2"/>
<dbReference type="AlphaFoldDB" id="A0A149PB11"/>
<comment type="similarity">
    <text evidence="1 2">Belongs to the short-chain dehydrogenases/reductases (SDR) family.</text>
</comment>
<dbReference type="SUPFAM" id="SSF51735">
    <property type="entry name" value="NAD(P)-binding Rossmann-fold domains"/>
    <property type="match status" value="1"/>
</dbReference>
<evidence type="ECO:0000256" key="2">
    <source>
        <dbReference type="RuleBase" id="RU000363"/>
    </source>
</evidence>
<evidence type="ECO:0000256" key="1">
    <source>
        <dbReference type="ARBA" id="ARBA00006484"/>
    </source>
</evidence>
<dbReference type="Pfam" id="PF00106">
    <property type="entry name" value="adh_short"/>
    <property type="match status" value="1"/>
</dbReference>
<sequence length="274" mass="29249">MGKLDGKVALVTGSGRGIGRAIAEKLASEGARLVINDLDADPAHETVEVLKKMGTDAVACVGNVGAPDFADRFINTAMSTYKGIDIIVNNAGYTWDDVIQKMTDEQWYAIIDCHMTAPFRILRAAYPHVKALHAADKEAGRDVYRKIVNISSTSALNGNAGQMNYSSAKAGVIGMTRALSREWGRFNVNVNCVAFGLIHTRMTTADAHAGATVNIEGRDIRVGVNPEALRMHAQRNPLGRGGTPEEAAGGVYLFCSPESNYITGQTIAVAGNLQ</sequence>
<protein>
    <submittedName>
        <fullName evidence="4">3-oxoacyl-ACP reductase</fullName>
    </submittedName>
</protein>
<dbReference type="PRINTS" id="PR00080">
    <property type="entry name" value="SDRFAMILY"/>
</dbReference>
<dbReference type="InterPro" id="IPR050259">
    <property type="entry name" value="SDR"/>
</dbReference>
<evidence type="ECO:0000259" key="3">
    <source>
        <dbReference type="SMART" id="SM00822"/>
    </source>
</evidence>
<dbReference type="Proteomes" id="UP000075613">
    <property type="component" value="Unassembled WGS sequence"/>
</dbReference>
<evidence type="ECO:0000313" key="5">
    <source>
        <dbReference type="Proteomes" id="UP000075613"/>
    </source>
</evidence>
<dbReference type="InterPro" id="IPR057326">
    <property type="entry name" value="KR_dom"/>
</dbReference>
<name>A0A149PB11_9BURK</name>
<dbReference type="InterPro" id="IPR002347">
    <property type="entry name" value="SDR_fam"/>
</dbReference>
<feature type="domain" description="Ketoreductase" evidence="3">
    <location>
        <begin position="7"/>
        <end position="186"/>
    </location>
</feature>
<gene>
    <name evidence="4" type="ORF">CI15_32160</name>
</gene>
<organism evidence="4 5">
    <name type="scientific">Paraburkholderia monticola</name>
    <dbReference type="NCBI Taxonomy" id="1399968"/>
    <lineage>
        <taxon>Bacteria</taxon>
        <taxon>Pseudomonadati</taxon>
        <taxon>Pseudomonadota</taxon>
        <taxon>Betaproteobacteria</taxon>
        <taxon>Burkholderiales</taxon>
        <taxon>Burkholderiaceae</taxon>
        <taxon>Paraburkholderia</taxon>
    </lineage>
</organism>
<comment type="caution">
    <text evidence="4">The sequence shown here is derived from an EMBL/GenBank/DDBJ whole genome shotgun (WGS) entry which is preliminary data.</text>
</comment>